<accession>A0ABR7DMW4</accession>
<sequence length="250" mass="27744">MKTLNNISILLFSILSMLAVSCQKDEIGNNDVPENYGQLSLQSVGIDDEIQVIGTKAFGMDAGTFKVELKSNPTNDYPLDTTIVFDSFAEMQKKDFIVLPVGTYTVKAYSRDKVEGGVFDSPYFYGENNNVVILEKKITTVPAITCTFQSVAVDIKLTTSFNLLFEDSYLMKVINGKGKECTFTKENNGQVIYFDDVDGGLKLEYTVKAKDLSNAYPTRTKELTKKGQAPAPNDYYIVEFTGENPDTKAL</sequence>
<evidence type="ECO:0000313" key="2">
    <source>
        <dbReference type="EMBL" id="MBC5632405.1"/>
    </source>
</evidence>
<reference evidence="2 3" key="1">
    <citation type="submission" date="2020-08" db="EMBL/GenBank/DDBJ databases">
        <title>Genome public.</title>
        <authorList>
            <person name="Liu C."/>
            <person name="Sun Q."/>
        </authorList>
    </citation>
    <scope>NUCLEOTIDE SEQUENCE [LARGE SCALE GENOMIC DNA]</scope>
    <source>
        <strain evidence="2 3">NSJ-79</strain>
    </source>
</reference>
<dbReference type="InterPro" id="IPR027840">
    <property type="entry name" value="DUF4493"/>
</dbReference>
<evidence type="ECO:0000256" key="1">
    <source>
        <dbReference type="SAM" id="SignalP"/>
    </source>
</evidence>
<organism evidence="2 3">
    <name type="scientific">Parabacteroides hominis</name>
    <dbReference type="NCBI Taxonomy" id="2763057"/>
    <lineage>
        <taxon>Bacteria</taxon>
        <taxon>Pseudomonadati</taxon>
        <taxon>Bacteroidota</taxon>
        <taxon>Bacteroidia</taxon>
        <taxon>Bacteroidales</taxon>
        <taxon>Tannerellaceae</taxon>
        <taxon>Parabacteroides</taxon>
    </lineage>
</organism>
<keyword evidence="3" id="KW-1185">Reference proteome</keyword>
<dbReference type="EMBL" id="JACOOJ010000008">
    <property type="protein sequence ID" value="MBC5632405.1"/>
    <property type="molecule type" value="Genomic_DNA"/>
</dbReference>
<keyword evidence="1" id="KW-0732">Signal</keyword>
<comment type="caution">
    <text evidence="2">The sequence shown here is derived from an EMBL/GenBank/DDBJ whole genome shotgun (WGS) entry which is preliminary data.</text>
</comment>
<dbReference type="RefSeq" id="WP_186929175.1">
    <property type="nucleotide sequence ID" value="NZ_JACOOJ010000008.1"/>
</dbReference>
<dbReference type="PROSITE" id="PS51257">
    <property type="entry name" value="PROKAR_LIPOPROTEIN"/>
    <property type="match status" value="1"/>
</dbReference>
<evidence type="ECO:0000313" key="3">
    <source>
        <dbReference type="Proteomes" id="UP000651475"/>
    </source>
</evidence>
<name>A0ABR7DMW4_9BACT</name>
<feature type="chain" id="PRO_5046029090" evidence="1">
    <location>
        <begin position="20"/>
        <end position="250"/>
    </location>
</feature>
<feature type="signal peptide" evidence="1">
    <location>
        <begin position="1"/>
        <end position="19"/>
    </location>
</feature>
<gene>
    <name evidence="2" type="ORF">H8S65_06440</name>
</gene>
<dbReference type="Pfam" id="PF14900">
    <property type="entry name" value="DUF4493"/>
    <property type="match status" value="1"/>
</dbReference>
<protein>
    <submittedName>
        <fullName evidence="2">DUF4493 domain-containing protein</fullName>
    </submittedName>
</protein>
<proteinExistence type="predicted"/>
<dbReference type="Proteomes" id="UP000651475">
    <property type="component" value="Unassembled WGS sequence"/>
</dbReference>